<dbReference type="GO" id="GO:0005886">
    <property type="term" value="C:plasma membrane"/>
    <property type="evidence" value="ECO:0007669"/>
    <property type="project" value="TreeGrafter"/>
</dbReference>
<dbReference type="Gene3D" id="3.40.50.300">
    <property type="entry name" value="P-loop containing nucleotide triphosphate hydrolases"/>
    <property type="match status" value="1"/>
</dbReference>
<accession>A0A1M5Z3Q3</accession>
<dbReference type="InterPro" id="IPR017911">
    <property type="entry name" value="MacB-like_ATP-bd"/>
</dbReference>
<dbReference type="InterPro" id="IPR003439">
    <property type="entry name" value="ABC_transporter-like_ATP-bd"/>
</dbReference>
<dbReference type="PANTHER" id="PTHR24220:SF689">
    <property type="entry name" value="LIPOPROTEIN-RELEASING SYSTEM ATP-BINDING PROTEIN LOLD"/>
    <property type="match status" value="1"/>
</dbReference>
<feature type="domain" description="ABC transporter" evidence="5">
    <location>
        <begin position="4"/>
        <end position="242"/>
    </location>
</feature>
<comment type="similarity">
    <text evidence="1">Belongs to the ABC transporter superfamily.</text>
</comment>
<dbReference type="Pfam" id="PF00005">
    <property type="entry name" value="ABC_tran"/>
    <property type="match status" value="1"/>
</dbReference>
<dbReference type="InterPro" id="IPR017871">
    <property type="entry name" value="ABC_transporter-like_CS"/>
</dbReference>
<protein>
    <submittedName>
        <fullName evidence="6">Putative ABC transport system ATP-binding protein</fullName>
    </submittedName>
</protein>
<gene>
    <name evidence="6" type="ORF">SAMN02745823_03174</name>
</gene>
<dbReference type="AlphaFoldDB" id="A0A1M5Z3Q3"/>
<dbReference type="GO" id="GO:0016887">
    <property type="term" value="F:ATP hydrolysis activity"/>
    <property type="evidence" value="ECO:0007669"/>
    <property type="project" value="InterPro"/>
</dbReference>
<organism evidence="6 7">
    <name type="scientific">Sporobacter termitidis DSM 10068</name>
    <dbReference type="NCBI Taxonomy" id="1123282"/>
    <lineage>
        <taxon>Bacteria</taxon>
        <taxon>Bacillati</taxon>
        <taxon>Bacillota</taxon>
        <taxon>Clostridia</taxon>
        <taxon>Eubacteriales</taxon>
        <taxon>Oscillospiraceae</taxon>
        <taxon>Sporobacter</taxon>
    </lineage>
</organism>
<dbReference type="OrthoDB" id="9802264at2"/>
<dbReference type="CDD" id="cd03255">
    <property type="entry name" value="ABC_MJ0796_LolCDE_FtsE"/>
    <property type="match status" value="1"/>
</dbReference>
<name>A0A1M5Z3Q3_9FIRM</name>
<dbReference type="PROSITE" id="PS50893">
    <property type="entry name" value="ABC_TRANSPORTER_2"/>
    <property type="match status" value="1"/>
</dbReference>
<evidence type="ECO:0000256" key="1">
    <source>
        <dbReference type="ARBA" id="ARBA00005417"/>
    </source>
</evidence>
<dbReference type="RefSeq" id="WP_073081029.1">
    <property type="nucleotide sequence ID" value="NZ_FQXV01000013.1"/>
</dbReference>
<evidence type="ECO:0000313" key="7">
    <source>
        <dbReference type="Proteomes" id="UP000183995"/>
    </source>
</evidence>
<dbReference type="InterPro" id="IPR015854">
    <property type="entry name" value="ABC_transpr_LolD-like"/>
</dbReference>
<keyword evidence="7" id="KW-1185">Reference proteome</keyword>
<dbReference type="STRING" id="1123282.SAMN02745823_03174"/>
<dbReference type="SUPFAM" id="SSF52540">
    <property type="entry name" value="P-loop containing nucleoside triphosphate hydrolases"/>
    <property type="match status" value="1"/>
</dbReference>
<reference evidence="6 7" key="1">
    <citation type="submission" date="2016-11" db="EMBL/GenBank/DDBJ databases">
        <authorList>
            <person name="Jaros S."/>
            <person name="Januszkiewicz K."/>
            <person name="Wedrychowicz H."/>
        </authorList>
    </citation>
    <scope>NUCLEOTIDE SEQUENCE [LARGE SCALE GENOMIC DNA]</scope>
    <source>
        <strain evidence="6 7">DSM 10068</strain>
    </source>
</reference>
<dbReference type="SMART" id="SM00382">
    <property type="entry name" value="AAA"/>
    <property type="match status" value="1"/>
</dbReference>
<sequence>MKCLELADVYYRYEGSADYVLKGVTASFESGKVYTIIGESGAGKSTLLSLISGLDVCTEGDVYYEGKSLRKLDRDDYRAKSVGVIFQGYNLLTNFTAVYNITLSMSISESEITDRQAKKEAAYALLDNMGVDRETADRKILCLSGGEQQRVGIARALSHNPDVIIADEPTGNLDAETEGAVLNIFTRLAHENGKCVIIVTHSENVTAIADEVIGIRAGKLLSGTEYRASRPCHVSYPSQENLVTKIKENEQR</sequence>
<keyword evidence="2" id="KW-0813">Transport</keyword>
<evidence type="ECO:0000256" key="3">
    <source>
        <dbReference type="ARBA" id="ARBA00022741"/>
    </source>
</evidence>
<evidence type="ECO:0000256" key="4">
    <source>
        <dbReference type="ARBA" id="ARBA00022840"/>
    </source>
</evidence>
<dbReference type="EMBL" id="FQXV01000013">
    <property type="protein sequence ID" value="SHI18850.1"/>
    <property type="molecule type" value="Genomic_DNA"/>
</dbReference>
<evidence type="ECO:0000313" key="6">
    <source>
        <dbReference type="EMBL" id="SHI18850.1"/>
    </source>
</evidence>
<keyword evidence="3" id="KW-0547">Nucleotide-binding</keyword>
<dbReference type="GO" id="GO:0005524">
    <property type="term" value="F:ATP binding"/>
    <property type="evidence" value="ECO:0007669"/>
    <property type="project" value="UniProtKB-KW"/>
</dbReference>
<dbReference type="GO" id="GO:0022857">
    <property type="term" value="F:transmembrane transporter activity"/>
    <property type="evidence" value="ECO:0007669"/>
    <property type="project" value="TreeGrafter"/>
</dbReference>
<dbReference type="PROSITE" id="PS00211">
    <property type="entry name" value="ABC_TRANSPORTER_1"/>
    <property type="match status" value="1"/>
</dbReference>
<evidence type="ECO:0000256" key="2">
    <source>
        <dbReference type="ARBA" id="ARBA00022448"/>
    </source>
</evidence>
<evidence type="ECO:0000259" key="5">
    <source>
        <dbReference type="PROSITE" id="PS50893"/>
    </source>
</evidence>
<dbReference type="Proteomes" id="UP000183995">
    <property type="component" value="Unassembled WGS sequence"/>
</dbReference>
<keyword evidence="4 6" id="KW-0067">ATP-binding</keyword>
<dbReference type="PANTHER" id="PTHR24220">
    <property type="entry name" value="IMPORT ATP-BINDING PROTEIN"/>
    <property type="match status" value="1"/>
</dbReference>
<proteinExistence type="inferred from homology"/>
<dbReference type="InterPro" id="IPR003593">
    <property type="entry name" value="AAA+_ATPase"/>
</dbReference>
<dbReference type="InterPro" id="IPR027417">
    <property type="entry name" value="P-loop_NTPase"/>
</dbReference>